<reference evidence="1" key="1">
    <citation type="submission" date="2019-10" db="EMBL/GenBank/DDBJ databases">
        <authorList>
            <person name="Soares A.E.R."/>
            <person name="Aleixo A."/>
            <person name="Schneider P."/>
            <person name="Miyaki C.Y."/>
            <person name="Schneider M.P."/>
            <person name="Mello C."/>
            <person name="Vasconcelos A.T.R."/>
        </authorList>
    </citation>
    <scope>NUCLEOTIDE SEQUENCE</scope>
    <source>
        <tissue evidence="1">Muscle</tissue>
    </source>
</reference>
<dbReference type="EMBL" id="WHWB01034750">
    <property type="protein sequence ID" value="KAJ7404799.1"/>
    <property type="molecule type" value="Genomic_DNA"/>
</dbReference>
<gene>
    <name evidence="1" type="ORF">WISP_143568</name>
</gene>
<dbReference type="PANTHER" id="PTHR33332">
    <property type="entry name" value="REVERSE TRANSCRIPTASE DOMAIN-CONTAINING PROTEIN"/>
    <property type="match status" value="1"/>
</dbReference>
<proteinExistence type="predicted"/>
<sequence>MEERRAVDIVCLDFIKAFDTVPHNILIGRLRKYGLDEWTVRWIENWLNSRSQRVVSSGTGFSWRPVTCSVPRLHYLQLGSKHLDRLGADLQESSSVEDLGHLVDNMLSMYEH</sequence>
<keyword evidence="2" id="KW-1185">Reference proteome</keyword>
<organism evidence="1 2">
    <name type="scientific">Willisornis vidua</name>
    <name type="common">Xingu scale-backed antbird</name>
    <dbReference type="NCBI Taxonomy" id="1566151"/>
    <lineage>
        <taxon>Eukaryota</taxon>
        <taxon>Metazoa</taxon>
        <taxon>Chordata</taxon>
        <taxon>Craniata</taxon>
        <taxon>Vertebrata</taxon>
        <taxon>Euteleostomi</taxon>
        <taxon>Archelosauria</taxon>
        <taxon>Archosauria</taxon>
        <taxon>Dinosauria</taxon>
        <taxon>Saurischia</taxon>
        <taxon>Theropoda</taxon>
        <taxon>Coelurosauria</taxon>
        <taxon>Aves</taxon>
        <taxon>Neognathae</taxon>
        <taxon>Neoaves</taxon>
        <taxon>Telluraves</taxon>
        <taxon>Australaves</taxon>
        <taxon>Passeriformes</taxon>
        <taxon>Thamnophilidae</taxon>
        <taxon>Willisornis</taxon>
    </lineage>
</organism>
<protein>
    <submittedName>
        <fullName evidence="1">Rna-directed dna polymerase from mobile element jockey-like</fullName>
    </submittedName>
</protein>
<comment type="caution">
    <text evidence="1">The sequence shown here is derived from an EMBL/GenBank/DDBJ whole genome shotgun (WGS) entry which is preliminary data.</text>
</comment>
<name>A0ABQ9CLE7_9PASS</name>
<dbReference type="Proteomes" id="UP001145742">
    <property type="component" value="Unassembled WGS sequence"/>
</dbReference>
<accession>A0ABQ9CLE7</accession>
<evidence type="ECO:0000313" key="1">
    <source>
        <dbReference type="EMBL" id="KAJ7404799.1"/>
    </source>
</evidence>
<evidence type="ECO:0000313" key="2">
    <source>
        <dbReference type="Proteomes" id="UP001145742"/>
    </source>
</evidence>